<dbReference type="PANTHER" id="PTHR10605">
    <property type="entry name" value="HEPARAN SULFATE SULFOTRANSFERASE"/>
    <property type="match status" value="1"/>
</dbReference>
<feature type="binding site" evidence="17">
    <location>
        <begin position="962"/>
        <end position="966"/>
    </location>
    <ligand>
        <name>3'-phosphoadenylyl sulfate</name>
        <dbReference type="ChEBI" id="CHEBI:58339"/>
    </ligand>
</feature>
<dbReference type="AlphaFoldDB" id="A0A8S9YDH8"/>
<sequence length="1021" mass="117522">MHWRMLSFLCFVRRLRLVKTILWGLVAFTIACICLSFPYSSLHSVTNSICNLEPCPLEHNVNLYPLEPPPEWSLTHYFLTFSQFYKTNTNVNTKLSSAVNKSSLSVAFITVSNEHKHIRNVLEYLFIPYKIVHLVKTNSWNNSQIFSHLEQDLSVRLIIFENFATYTGLPLKQRASLDIYCRVNGIGVIGFFNDGQAFSTDPDSLSLVAEHPLYVHRLSTPPRGLYLARNASLLRVTRSGRMQPGVLNFKSSTTAAACCLATLIPKVGYEDYYIPIAFTQVGQSSREHQATDIRTRSCVLNDTGPQSENESHVFQSLVVEDIGRFDGVRRVLFATHSNGLWVNYMLFLDAIVHLLGPDVHASPPVTIPWDKTFQELPEHMELRHNAVPRDLLRWVLVDIDDVFLHGSGVAFTVEDAVSIVHAQNQWRRNVPDFKFNLGFCGQFFERADEPDSAGYNKLLELRHEFYWFDHLWNHHQAHQLNETELVSLMMRNKQFAKKHDIPVHSAYAVSPHHSGIYPVLESLYNAWRHVWNLTATSTEHYPRVHTLGPHLGFRFREVQVLPRQTCGVYSRFIQLADVPGGQQRIHELVFGGSLFHSILFNPVSIFMTHMTNYKGDRLALYLFDAVFRFVRQWTNLQLLSAPPAQLAHLYSSRFEFTGANDLPLYTDPCSDPRSHSMWPSGWPCGSDSLPQLVILGPQKTGSTALLHFLRLHPSLLANHYQFGTTFEELQFFSSDTLYSLGVRWYMDQFEHSLPNHRERVVRFEKSATYFTHHKAPARLHALLPQARLIVLLRNPIERALAWYQHSLAHRDPAAELLTFSELLHLGENVTANELIYLIRKTRINRPDINLDNITAVQNLVTGVRRLYYRCLDPGNYAPHLMRWLSHFPASQILPIDADRFAQTPAATLKVVQEFLRLPVLLNYSEYIEYNPHKGFFCLRSGHYFPDWPSSRLGKQSCLGSNKGRKYRHLDKVTEVPKLIRVHFAAANEQLWRLWHSQPVWRWWMAKAGAEYPSWVSAVGGR</sequence>
<evidence type="ECO:0000256" key="8">
    <source>
        <dbReference type="ARBA" id="ARBA00022801"/>
    </source>
</evidence>
<evidence type="ECO:0000256" key="13">
    <source>
        <dbReference type="ARBA" id="ARBA00023157"/>
    </source>
</evidence>
<accession>A0A8S9YDH8</accession>
<comment type="subcellular location">
    <subcellularLocation>
        <location evidence="1">Golgi apparatus membrane</location>
        <topology evidence="1">Single-pass type II membrane protein</topology>
    </subcellularLocation>
</comment>
<feature type="active site" description="For sulfotransferase activity" evidence="16">
    <location>
        <position position="699"/>
    </location>
</feature>
<feature type="domain" description="Heparan sulphate-N-deacetylase deacetylase" evidence="21">
    <location>
        <begin position="393"/>
        <end position="595"/>
    </location>
</feature>
<evidence type="ECO:0000256" key="3">
    <source>
        <dbReference type="ARBA" id="ARBA00005093"/>
    </source>
</evidence>
<evidence type="ECO:0000256" key="18">
    <source>
        <dbReference type="PIRSR" id="PIRSR637359-3"/>
    </source>
</evidence>
<dbReference type="EC" id="2.8.2.8" evidence="5"/>
<evidence type="ECO:0000256" key="17">
    <source>
        <dbReference type="PIRSR" id="PIRSR637359-2"/>
    </source>
</evidence>
<organism evidence="23 24">
    <name type="scientific">Paragonimus skrjabini miyazakii</name>
    <dbReference type="NCBI Taxonomy" id="59628"/>
    <lineage>
        <taxon>Eukaryota</taxon>
        <taxon>Metazoa</taxon>
        <taxon>Spiralia</taxon>
        <taxon>Lophotrochozoa</taxon>
        <taxon>Platyhelminthes</taxon>
        <taxon>Trematoda</taxon>
        <taxon>Digenea</taxon>
        <taxon>Plagiorchiida</taxon>
        <taxon>Troglotremata</taxon>
        <taxon>Troglotrematidae</taxon>
        <taxon>Paragonimus</taxon>
    </lineage>
</organism>
<feature type="binding site" evidence="17">
    <location>
        <position position="793"/>
    </location>
    <ligand>
        <name>3'-phosphoadenylyl sulfate</name>
        <dbReference type="ChEBI" id="CHEBI:58339"/>
    </ligand>
</feature>
<dbReference type="GO" id="GO:0015016">
    <property type="term" value="F:heparan sulfate N-sulfotransferase activity"/>
    <property type="evidence" value="ECO:0007669"/>
    <property type="project" value="UniProtKB-EC"/>
</dbReference>
<dbReference type="GO" id="GO:0016787">
    <property type="term" value="F:hydrolase activity"/>
    <property type="evidence" value="ECO:0007669"/>
    <property type="project" value="UniProtKB-KW"/>
</dbReference>
<keyword evidence="9" id="KW-0735">Signal-anchor</keyword>
<evidence type="ECO:0000256" key="7">
    <source>
        <dbReference type="ARBA" id="ARBA00022692"/>
    </source>
</evidence>
<dbReference type="Proteomes" id="UP000822476">
    <property type="component" value="Unassembled WGS sequence"/>
</dbReference>
<dbReference type="SUPFAM" id="SSF52540">
    <property type="entry name" value="P-loop containing nucleoside triphosphate hydrolases"/>
    <property type="match status" value="1"/>
</dbReference>
<evidence type="ECO:0000313" key="24">
    <source>
        <dbReference type="Proteomes" id="UP000822476"/>
    </source>
</evidence>
<dbReference type="GO" id="GO:0000139">
    <property type="term" value="C:Golgi membrane"/>
    <property type="evidence" value="ECO:0007669"/>
    <property type="project" value="UniProtKB-SubCell"/>
</dbReference>
<dbReference type="Pfam" id="PF25119">
    <property type="entry name" value="HSNSD_N"/>
    <property type="match status" value="1"/>
</dbReference>
<keyword evidence="13 18" id="KW-1015">Disulfide bond</keyword>
<evidence type="ECO:0000259" key="21">
    <source>
        <dbReference type="Pfam" id="PF12062"/>
    </source>
</evidence>
<dbReference type="InterPro" id="IPR037359">
    <property type="entry name" value="NST/OST"/>
</dbReference>
<dbReference type="EMBL" id="JTDE01021268">
    <property type="protein sequence ID" value="KAF7233158.1"/>
    <property type="molecule type" value="Genomic_DNA"/>
</dbReference>
<comment type="pathway">
    <text evidence="2">Glycan metabolism; heparin biosynthesis.</text>
</comment>
<reference evidence="23" key="1">
    <citation type="submission" date="2019-07" db="EMBL/GenBank/DDBJ databases">
        <title>Annotation for the trematode Paragonimus miyazaki's.</title>
        <authorList>
            <person name="Choi Y.-J."/>
        </authorList>
    </citation>
    <scope>NUCLEOTIDE SEQUENCE</scope>
    <source>
        <strain evidence="23">Japan</strain>
    </source>
</reference>
<evidence type="ECO:0000256" key="10">
    <source>
        <dbReference type="ARBA" id="ARBA00022989"/>
    </source>
</evidence>
<feature type="domain" description="Heparan sulfate-N-deacetylase N-terminal" evidence="22">
    <location>
        <begin position="156"/>
        <end position="354"/>
    </location>
</feature>
<dbReference type="OrthoDB" id="8958249at2759"/>
<keyword evidence="11" id="KW-0333">Golgi apparatus</keyword>
<feature type="disulfide bond" evidence="18">
    <location>
        <begin position="937"/>
        <end position="957"/>
    </location>
</feature>
<evidence type="ECO:0000256" key="19">
    <source>
        <dbReference type="SAM" id="Phobius"/>
    </source>
</evidence>
<evidence type="ECO:0000313" key="23">
    <source>
        <dbReference type="EMBL" id="KAF7233158.1"/>
    </source>
</evidence>
<evidence type="ECO:0000256" key="6">
    <source>
        <dbReference type="ARBA" id="ARBA00022679"/>
    </source>
</evidence>
<dbReference type="GO" id="GO:0019213">
    <property type="term" value="F:deacetylase activity"/>
    <property type="evidence" value="ECO:0007669"/>
    <property type="project" value="TreeGrafter"/>
</dbReference>
<gene>
    <name evidence="23" type="ORF">EG68_07887</name>
</gene>
<proteinExistence type="inferred from homology"/>
<keyword evidence="24" id="KW-1185">Reference proteome</keyword>
<feature type="transmembrane region" description="Helical" evidence="19">
    <location>
        <begin position="21"/>
        <end position="39"/>
    </location>
</feature>
<dbReference type="InterPro" id="IPR000863">
    <property type="entry name" value="Sulfotransferase_dom"/>
</dbReference>
<evidence type="ECO:0000256" key="2">
    <source>
        <dbReference type="ARBA" id="ARBA00004841"/>
    </source>
</evidence>
<dbReference type="InterPro" id="IPR021930">
    <property type="entry name" value="Heparan_SO4_deacetylase_dom"/>
</dbReference>
<evidence type="ECO:0000256" key="11">
    <source>
        <dbReference type="ARBA" id="ARBA00023034"/>
    </source>
</evidence>
<protein>
    <recommendedName>
        <fullName evidence="5">[heparan sulfate]-glucosamine N-sulfotransferase</fullName>
        <ecNumber evidence="5">2.8.2.8</ecNumber>
    </recommendedName>
</protein>
<dbReference type="InterPro" id="IPR056793">
    <property type="entry name" value="HSNSD_N"/>
</dbReference>
<evidence type="ECO:0000256" key="15">
    <source>
        <dbReference type="ARBA" id="ARBA00023268"/>
    </source>
</evidence>
<keyword evidence="6" id="KW-0808">Transferase</keyword>
<keyword evidence="8" id="KW-0378">Hydrolase</keyword>
<evidence type="ECO:0000256" key="16">
    <source>
        <dbReference type="PIRSR" id="PIRSR637359-1"/>
    </source>
</evidence>
<keyword evidence="15" id="KW-0511">Multifunctional enzyme</keyword>
<comment type="caution">
    <text evidence="23">The sequence shown here is derived from an EMBL/GenBank/DDBJ whole genome shotgun (WGS) entry which is preliminary data.</text>
</comment>
<keyword evidence="10 19" id="KW-1133">Transmembrane helix</keyword>
<evidence type="ECO:0000259" key="20">
    <source>
        <dbReference type="Pfam" id="PF00685"/>
    </source>
</evidence>
<keyword evidence="12 19" id="KW-0472">Membrane</keyword>
<dbReference type="InterPro" id="IPR027417">
    <property type="entry name" value="P-loop_NTPase"/>
</dbReference>
<comment type="similarity">
    <text evidence="4">Belongs to the sulfotransferase 1 family. NDST subfamily.</text>
</comment>
<keyword evidence="14" id="KW-0325">Glycoprotein</keyword>
<dbReference type="Pfam" id="PF00685">
    <property type="entry name" value="Sulfotransfer_1"/>
    <property type="match status" value="1"/>
</dbReference>
<keyword evidence="7 19" id="KW-0812">Transmembrane</keyword>
<dbReference type="PANTHER" id="PTHR10605:SF56">
    <property type="entry name" value="BIFUNCTIONAL HEPARAN SULFATE N-DEACETYLASE_N-SULFOTRANSFERASE"/>
    <property type="match status" value="1"/>
</dbReference>
<comment type="pathway">
    <text evidence="3">Glycan metabolism; heparan sulfate biosynthesis.</text>
</comment>
<dbReference type="Pfam" id="PF12062">
    <property type="entry name" value="HSNSD-CE"/>
    <property type="match status" value="1"/>
</dbReference>
<feature type="domain" description="Sulfotransferase" evidence="20">
    <location>
        <begin position="690"/>
        <end position="961"/>
    </location>
</feature>
<evidence type="ECO:0000256" key="5">
    <source>
        <dbReference type="ARBA" id="ARBA00012979"/>
    </source>
</evidence>
<evidence type="ECO:0000256" key="1">
    <source>
        <dbReference type="ARBA" id="ARBA00004323"/>
    </source>
</evidence>
<dbReference type="PROSITE" id="PS51257">
    <property type="entry name" value="PROKAR_LIPOPROTEIN"/>
    <property type="match status" value="1"/>
</dbReference>
<evidence type="ECO:0000256" key="9">
    <source>
        <dbReference type="ARBA" id="ARBA00022968"/>
    </source>
</evidence>
<evidence type="ECO:0000259" key="22">
    <source>
        <dbReference type="Pfam" id="PF25119"/>
    </source>
</evidence>
<name>A0A8S9YDH8_9TREM</name>
<evidence type="ECO:0000256" key="14">
    <source>
        <dbReference type="ARBA" id="ARBA00023180"/>
    </source>
</evidence>
<evidence type="ECO:0000256" key="4">
    <source>
        <dbReference type="ARBA" id="ARBA00010420"/>
    </source>
</evidence>
<dbReference type="Gene3D" id="3.40.50.300">
    <property type="entry name" value="P-loop containing nucleotide triphosphate hydrolases"/>
    <property type="match status" value="1"/>
</dbReference>
<evidence type="ECO:0000256" key="12">
    <source>
        <dbReference type="ARBA" id="ARBA00023136"/>
    </source>
</evidence>